<dbReference type="Pfam" id="PF00270">
    <property type="entry name" value="DEAD"/>
    <property type="match status" value="1"/>
</dbReference>
<dbReference type="AlphaFoldDB" id="A0A376B5J5"/>
<keyword evidence="9" id="KW-0539">Nucleus</keyword>
<dbReference type="Gene3D" id="3.40.50.300">
    <property type="entry name" value="P-loop containing nucleotide triphosphate hydrolases"/>
    <property type="match status" value="2"/>
</dbReference>
<keyword evidence="4" id="KW-0547">Nucleotide-binding</keyword>
<feature type="region of interest" description="Disordered" evidence="13">
    <location>
        <begin position="411"/>
        <end position="441"/>
    </location>
</feature>
<dbReference type="Pfam" id="PF04408">
    <property type="entry name" value="WHD_HA2"/>
    <property type="match status" value="1"/>
</dbReference>
<evidence type="ECO:0000259" key="14">
    <source>
        <dbReference type="PROSITE" id="PS51192"/>
    </source>
</evidence>
<evidence type="ECO:0000256" key="12">
    <source>
        <dbReference type="ARBA" id="ARBA00070009"/>
    </source>
</evidence>
<dbReference type="EMBL" id="UFAJ01000135">
    <property type="protein sequence ID" value="SSD59400.1"/>
    <property type="molecule type" value="Genomic_DNA"/>
</dbReference>
<feature type="domain" description="Helicase C-terminal" evidence="15">
    <location>
        <begin position="641"/>
        <end position="836"/>
    </location>
</feature>
<evidence type="ECO:0000256" key="5">
    <source>
        <dbReference type="ARBA" id="ARBA00022801"/>
    </source>
</evidence>
<evidence type="ECO:0000256" key="1">
    <source>
        <dbReference type="ARBA" id="ARBA00004123"/>
    </source>
</evidence>
<evidence type="ECO:0000259" key="15">
    <source>
        <dbReference type="PROSITE" id="PS51194"/>
    </source>
</evidence>
<dbReference type="Proteomes" id="UP000262825">
    <property type="component" value="Unassembled WGS sequence"/>
</dbReference>
<dbReference type="GO" id="GO:0000398">
    <property type="term" value="P:mRNA splicing, via spliceosome"/>
    <property type="evidence" value="ECO:0007669"/>
    <property type="project" value="UniProtKB-ARBA"/>
</dbReference>
<dbReference type="PANTHER" id="PTHR18934">
    <property type="entry name" value="ATP-DEPENDENT RNA HELICASE"/>
    <property type="match status" value="1"/>
</dbReference>
<keyword evidence="6 16" id="KW-0347">Helicase</keyword>
<dbReference type="SMART" id="SM00847">
    <property type="entry name" value="HA2"/>
    <property type="match status" value="1"/>
</dbReference>
<dbReference type="EC" id="3.6.4.13" evidence="2"/>
<keyword evidence="7" id="KW-0067">ATP-binding</keyword>
<dbReference type="InterPro" id="IPR014001">
    <property type="entry name" value="Helicase_ATP-bd"/>
</dbReference>
<dbReference type="FunFam" id="3.40.50.300:FF:000007">
    <property type="entry name" value="Pre-mRNA-splicing factor ATP-dependent RNA helicase"/>
    <property type="match status" value="1"/>
</dbReference>
<dbReference type="GO" id="GO:0022613">
    <property type="term" value="P:ribonucleoprotein complex biogenesis"/>
    <property type="evidence" value="ECO:0007669"/>
    <property type="project" value="UniProtKB-ARBA"/>
</dbReference>
<feature type="compositionally biased region" description="Basic and acidic residues" evidence="13">
    <location>
        <begin position="432"/>
        <end position="441"/>
    </location>
</feature>
<dbReference type="InterPro" id="IPR027417">
    <property type="entry name" value="P-loop_NTPase"/>
</dbReference>
<dbReference type="Pfam" id="PF07717">
    <property type="entry name" value="OB_NTP_bind"/>
    <property type="match status" value="1"/>
</dbReference>
<evidence type="ECO:0000256" key="11">
    <source>
        <dbReference type="ARBA" id="ARBA00047984"/>
    </source>
</evidence>
<dbReference type="GO" id="GO:0071826">
    <property type="term" value="P:protein-RNA complex organization"/>
    <property type="evidence" value="ECO:0007669"/>
    <property type="project" value="UniProtKB-ARBA"/>
</dbReference>
<gene>
    <name evidence="16" type="ORF">SCODWIG_01161</name>
</gene>
<dbReference type="SUPFAM" id="SSF52540">
    <property type="entry name" value="P-loop containing nucleoside triphosphate hydrolases"/>
    <property type="match status" value="1"/>
</dbReference>
<evidence type="ECO:0000256" key="6">
    <source>
        <dbReference type="ARBA" id="ARBA00022806"/>
    </source>
</evidence>
<keyword evidence="17" id="KW-1185">Reference proteome</keyword>
<evidence type="ECO:0000313" key="16">
    <source>
        <dbReference type="EMBL" id="SSD59400.1"/>
    </source>
</evidence>
<comment type="subcellular location">
    <subcellularLocation>
        <location evidence="1">Nucleus</location>
    </subcellularLocation>
</comment>
<proteinExistence type="inferred from homology"/>
<evidence type="ECO:0000256" key="13">
    <source>
        <dbReference type="SAM" id="MobiDB-lite"/>
    </source>
</evidence>
<dbReference type="InterPro" id="IPR007502">
    <property type="entry name" value="Helicase-assoc_dom"/>
</dbReference>
<dbReference type="SMART" id="SM00490">
    <property type="entry name" value="HELICc"/>
    <property type="match status" value="1"/>
</dbReference>
<dbReference type="FunFam" id="1.20.120.1080:FF:000018">
    <property type="entry name" value="Pre-mRNA-splicing factor ATP-dependent RNA helicase prp16"/>
    <property type="match status" value="1"/>
</dbReference>
<evidence type="ECO:0000256" key="10">
    <source>
        <dbReference type="ARBA" id="ARBA00038040"/>
    </source>
</evidence>
<protein>
    <recommendedName>
        <fullName evidence="12">Pre-mRNA-splicing factor ATP-dependent RNA helicase PRP16</fullName>
        <ecNumber evidence="2">3.6.4.13</ecNumber>
    </recommendedName>
</protein>
<evidence type="ECO:0000256" key="4">
    <source>
        <dbReference type="ARBA" id="ARBA00022741"/>
    </source>
</evidence>
<organism evidence="16 17">
    <name type="scientific">Saccharomycodes ludwigii</name>
    <dbReference type="NCBI Taxonomy" id="36035"/>
    <lineage>
        <taxon>Eukaryota</taxon>
        <taxon>Fungi</taxon>
        <taxon>Dikarya</taxon>
        <taxon>Ascomycota</taxon>
        <taxon>Saccharomycotina</taxon>
        <taxon>Saccharomycetes</taxon>
        <taxon>Saccharomycodales</taxon>
        <taxon>Saccharomycodaceae</taxon>
        <taxon>Saccharomycodes</taxon>
    </lineage>
</organism>
<dbReference type="InterPro" id="IPR011545">
    <property type="entry name" value="DEAD/DEAH_box_helicase_dom"/>
</dbReference>
<feature type="domain" description="Helicase ATP-binding" evidence="14">
    <location>
        <begin position="467"/>
        <end position="627"/>
    </location>
</feature>
<dbReference type="GO" id="GO:0005524">
    <property type="term" value="F:ATP binding"/>
    <property type="evidence" value="ECO:0007669"/>
    <property type="project" value="UniProtKB-KW"/>
</dbReference>
<dbReference type="Pfam" id="PF21010">
    <property type="entry name" value="HA2_C"/>
    <property type="match status" value="1"/>
</dbReference>
<feature type="region of interest" description="Disordered" evidence="13">
    <location>
        <begin position="167"/>
        <end position="250"/>
    </location>
</feature>
<evidence type="ECO:0000256" key="8">
    <source>
        <dbReference type="ARBA" id="ARBA00023187"/>
    </source>
</evidence>
<name>A0A376B5J5_9ASCO</name>
<reference evidence="17" key="1">
    <citation type="submission" date="2018-06" db="EMBL/GenBank/DDBJ databases">
        <authorList>
            <person name="Guldener U."/>
        </authorList>
    </citation>
    <scope>NUCLEOTIDE SEQUENCE [LARGE SCALE GENOMIC DNA]</scope>
    <source>
        <strain evidence="17">UTAD17</strain>
    </source>
</reference>
<keyword evidence="5" id="KW-0378">Hydrolase</keyword>
<dbReference type="FunFam" id="3.40.50.300:FF:000615">
    <property type="entry name" value="pre-mRNA-splicing factor ATP-dependent RNA helicase DEAH7"/>
    <property type="match status" value="1"/>
</dbReference>
<dbReference type="GO" id="GO:0005681">
    <property type="term" value="C:spliceosomal complex"/>
    <property type="evidence" value="ECO:0007669"/>
    <property type="project" value="UniProtKB-ARBA"/>
</dbReference>
<dbReference type="Pfam" id="PF00271">
    <property type="entry name" value="Helicase_C"/>
    <property type="match status" value="1"/>
</dbReference>
<dbReference type="PROSITE" id="PS51194">
    <property type="entry name" value="HELICASE_CTER"/>
    <property type="match status" value="1"/>
</dbReference>
<dbReference type="SMART" id="SM00487">
    <property type="entry name" value="DEXDc"/>
    <property type="match status" value="1"/>
</dbReference>
<dbReference type="VEuPathDB" id="FungiDB:SCODWIG_01161"/>
<evidence type="ECO:0000256" key="3">
    <source>
        <dbReference type="ARBA" id="ARBA00022664"/>
    </source>
</evidence>
<keyword evidence="8" id="KW-0508">mRNA splicing</keyword>
<comment type="catalytic activity">
    <reaction evidence="11">
        <text>ATP + H2O = ADP + phosphate + H(+)</text>
        <dbReference type="Rhea" id="RHEA:13065"/>
        <dbReference type="ChEBI" id="CHEBI:15377"/>
        <dbReference type="ChEBI" id="CHEBI:15378"/>
        <dbReference type="ChEBI" id="CHEBI:30616"/>
        <dbReference type="ChEBI" id="CHEBI:43474"/>
        <dbReference type="ChEBI" id="CHEBI:456216"/>
        <dbReference type="EC" id="3.6.4.13"/>
    </reaction>
</comment>
<dbReference type="PROSITE" id="PS51192">
    <property type="entry name" value="HELICASE_ATP_BIND_1"/>
    <property type="match status" value="1"/>
</dbReference>
<evidence type="ECO:0000256" key="9">
    <source>
        <dbReference type="ARBA" id="ARBA00023242"/>
    </source>
</evidence>
<evidence type="ECO:0000256" key="2">
    <source>
        <dbReference type="ARBA" id="ARBA00012552"/>
    </source>
</evidence>
<feature type="compositionally biased region" description="Polar residues" evidence="13">
    <location>
        <begin position="198"/>
        <end position="233"/>
    </location>
</feature>
<accession>A0A376B5J5</accession>
<sequence length="1182" mass="135659">MHQRIQAYFKSYYNNNNTSNYTKNKNGDLDLTSNLLNTIEKIYMKNKFNEQQFVITCSMLNRYLKNEPNLLKGLFHYLKDYKESSSINNFSEGTVSTTTVTDNNNIVDITTTTTTTTTPYRENTQILKKKKVFKPFDTHNNKNHINLQNINYEDDDDLLLSEIQDSDKTKKKKKEKPNSLFKRKLNKDKAQQLKEYTPNPTLQNNSNITTRGSPTFKEQNTFLPHSPTTNYNLPSLRKKQSTKQEPFNDEILAERTQYNKEEDLRKKSTWYNNDASNENAEKQTYNHDDTPENDFFQEYHNNKKAIKREEGDELIKLNPISLKERTELIPPFLTIYNNKAGEQAIVGTLIASNVENSTDATASSFTIMPPSRDPDGQFTKNAKLGSHSLMLRKKLKDQKTVIDNKNANETMSNVVNNNNQNKRNENTISEPHASKNEEQKELIEESYEDIQNKRKQLPAYKCGNEILNIVRENQVVVIVGETGSGKTTQLPQILSKEYGKKIGITQPRRVAALSVATRVAQEMNVELGTLVGYTIRFEDKTTKDTRIKYMTDGILLRETLKDSMLYEYDCIIMDEAHERTLNTDVLLGFFKNLLAKRRDIKLIITSATMNASKFVQFFPNAPNYIIPGRTFPVTNIYTRFPVSDYLESAIQQCVKIHMSTPLNEDILIFMTGQEDVEMACGMLMEKLIAVYSSKYQEDPDKLQNEICIFPFYSTLPQDSQKQVFKPLNSTNKRKVIVSTNIAETSLTIDGIKHVIDCGYSKLKVYNPRIGLDSLQITPISQANAQQRSGRAGRTGPGTCYRLYTESTFLFEMYKETIPEIQRTNLSNVLLMLKSLGVQDVLSFPFIDPPPKVTLMTSLYELWSIGTLDNMGNLTKLGTQMAKFPLNPNLCKMLINSIALDCTEELLIIVSMLSIPNIFYRPKNAEAEADKERARFYVAGSDHITLLNVYSQWRANRYSSQWCKKHYIIYRSMQRANDIIGQLRSIMDSIVKGNMRKSRRYNSNKTNTILGIHDNNTFSSWKNVRKCIVSGYSYKNIGKRVGLNKYISLQNGMPLQLHPTSSLFGLGDLPPYVVYHELLLTTKEYITVVTAADPIWLVEYNLLFFNISCTDSAQQEIAENIQKLKEKKLKRLQDDKAMFNSNAIKELDDDWDGYGTSGDKRKDVSNIMSTRKLFKRRRRGGGL</sequence>
<feature type="compositionally biased region" description="Low complexity" evidence="13">
    <location>
        <begin position="411"/>
        <end position="421"/>
    </location>
</feature>
<dbReference type="GO" id="GO:0003723">
    <property type="term" value="F:RNA binding"/>
    <property type="evidence" value="ECO:0007669"/>
    <property type="project" value="TreeGrafter"/>
</dbReference>
<evidence type="ECO:0000256" key="7">
    <source>
        <dbReference type="ARBA" id="ARBA00022840"/>
    </source>
</evidence>
<keyword evidence="3" id="KW-0507">mRNA processing</keyword>
<dbReference type="InterPro" id="IPR011709">
    <property type="entry name" value="DEAD-box_helicase_OB_fold"/>
</dbReference>
<dbReference type="InterPro" id="IPR001650">
    <property type="entry name" value="Helicase_C-like"/>
</dbReference>
<evidence type="ECO:0000313" key="17">
    <source>
        <dbReference type="Proteomes" id="UP000262825"/>
    </source>
</evidence>
<comment type="similarity">
    <text evidence="10">Belongs to the DEAD box helicase family. DEAH subfamily. PRP16 sub-subfamily.</text>
</comment>
<dbReference type="CDD" id="cd18791">
    <property type="entry name" value="SF2_C_RHA"/>
    <property type="match status" value="1"/>
</dbReference>
<dbReference type="InterPro" id="IPR048333">
    <property type="entry name" value="HA2_WH"/>
</dbReference>
<dbReference type="PANTHER" id="PTHR18934:SF91">
    <property type="entry name" value="PRE-MRNA-SPLICING FACTOR ATP-DEPENDENT RNA HELICASE PRP16"/>
    <property type="match status" value="1"/>
</dbReference>
<dbReference type="GO" id="GO:0034458">
    <property type="term" value="F:3'-5' RNA helicase activity"/>
    <property type="evidence" value="ECO:0007669"/>
    <property type="project" value="TreeGrafter"/>
</dbReference>
<dbReference type="CDD" id="cd17917">
    <property type="entry name" value="DEXHc_RHA-like"/>
    <property type="match status" value="1"/>
</dbReference>
<feature type="compositionally biased region" description="Basic residues" evidence="13">
    <location>
        <begin position="169"/>
        <end position="186"/>
    </location>
</feature>
<dbReference type="Gene3D" id="1.20.120.1080">
    <property type="match status" value="1"/>
</dbReference>
<dbReference type="GO" id="GO:0016787">
    <property type="term" value="F:hydrolase activity"/>
    <property type="evidence" value="ECO:0007669"/>
    <property type="project" value="UniProtKB-KW"/>
</dbReference>